<evidence type="ECO:0000313" key="6">
    <source>
        <dbReference type="Proteomes" id="UP000800035"/>
    </source>
</evidence>
<dbReference type="GO" id="GO:0008168">
    <property type="term" value="F:methyltransferase activity"/>
    <property type="evidence" value="ECO:0007669"/>
    <property type="project" value="UniProtKB-KW"/>
</dbReference>
<evidence type="ECO:0000256" key="1">
    <source>
        <dbReference type="ARBA" id="ARBA00022603"/>
    </source>
</evidence>
<name>A0A6A5TKF8_9PLEO</name>
<sequence>MDPAVGSLLNQIEKIGSEVEADAGTTSKAHRRELLQVAQKLCIALQEPGQLVEEFLFGSADNLLIKIGVDLKIFKQLCESKEPVTLSQIAEKTKCEAALLERIMKGLTSFPINDVGLA</sequence>
<feature type="domain" description="O-methyltransferase dimerisation" evidence="4">
    <location>
        <begin position="54"/>
        <end position="111"/>
    </location>
</feature>
<dbReference type="GO" id="GO:0032259">
    <property type="term" value="P:methylation"/>
    <property type="evidence" value="ECO:0007669"/>
    <property type="project" value="UniProtKB-KW"/>
</dbReference>
<dbReference type="OrthoDB" id="3340390at2759"/>
<evidence type="ECO:0000256" key="3">
    <source>
        <dbReference type="ARBA" id="ARBA00022691"/>
    </source>
</evidence>
<dbReference type="EMBL" id="ML977009">
    <property type="protein sequence ID" value="KAF1952674.1"/>
    <property type="molecule type" value="Genomic_DNA"/>
</dbReference>
<dbReference type="PANTHER" id="PTHR43712:SF2">
    <property type="entry name" value="O-METHYLTRANSFERASE CICE"/>
    <property type="match status" value="1"/>
</dbReference>
<dbReference type="Proteomes" id="UP000800035">
    <property type="component" value="Unassembled WGS sequence"/>
</dbReference>
<dbReference type="InterPro" id="IPR036388">
    <property type="entry name" value="WH-like_DNA-bd_sf"/>
</dbReference>
<protein>
    <recommendedName>
        <fullName evidence="4">O-methyltransferase dimerisation domain-containing protein</fullName>
    </recommendedName>
</protein>
<proteinExistence type="predicted"/>
<organism evidence="5 6">
    <name type="scientific">Byssothecium circinans</name>
    <dbReference type="NCBI Taxonomy" id="147558"/>
    <lineage>
        <taxon>Eukaryota</taxon>
        <taxon>Fungi</taxon>
        <taxon>Dikarya</taxon>
        <taxon>Ascomycota</taxon>
        <taxon>Pezizomycotina</taxon>
        <taxon>Dothideomycetes</taxon>
        <taxon>Pleosporomycetidae</taxon>
        <taxon>Pleosporales</taxon>
        <taxon>Massarineae</taxon>
        <taxon>Massarinaceae</taxon>
        <taxon>Byssothecium</taxon>
    </lineage>
</organism>
<reference evidence="5" key="1">
    <citation type="journal article" date="2020" name="Stud. Mycol.">
        <title>101 Dothideomycetes genomes: a test case for predicting lifestyles and emergence of pathogens.</title>
        <authorList>
            <person name="Haridas S."/>
            <person name="Albert R."/>
            <person name="Binder M."/>
            <person name="Bloem J."/>
            <person name="Labutti K."/>
            <person name="Salamov A."/>
            <person name="Andreopoulos B."/>
            <person name="Baker S."/>
            <person name="Barry K."/>
            <person name="Bills G."/>
            <person name="Bluhm B."/>
            <person name="Cannon C."/>
            <person name="Castanera R."/>
            <person name="Culley D."/>
            <person name="Daum C."/>
            <person name="Ezra D."/>
            <person name="Gonzalez J."/>
            <person name="Henrissat B."/>
            <person name="Kuo A."/>
            <person name="Liang C."/>
            <person name="Lipzen A."/>
            <person name="Lutzoni F."/>
            <person name="Magnuson J."/>
            <person name="Mondo S."/>
            <person name="Nolan M."/>
            <person name="Ohm R."/>
            <person name="Pangilinan J."/>
            <person name="Park H.-J."/>
            <person name="Ramirez L."/>
            <person name="Alfaro M."/>
            <person name="Sun H."/>
            <person name="Tritt A."/>
            <person name="Yoshinaga Y."/>
            <person name="Zwiers L.-H."/>
            <person name="Turgeon B."/>
            <person name="Goodwin S."/>
            <person name="Spatafora J."/>
            <person name="Crous P."/>
            <person name="Grigoriev I."/>
        </authorList>
    </citation>
    <scope>NUCLEOTIDE SEQUENCE</scope>
    <source>
        <strain evidence="5">CBS 675.92</strain>
    </source>
</reference>
<evidence type="ECO:0000259" key="4">
    <source>
        <dbReference type="Pfam" id="PF08100"/>
    </source>
</evidence>
<dbReference type="AlphaFoldDB" id="A0A6A5TKF8"/>
<dbReference type="SUPFAM" id="SSF46785">
    <property type="entry name" value="Winged helix' DNA-binding domain"/>
    <property type="match status" value="1"/>
</dbReference>
<keyword evidence="3" id="KW-0949">S-adenosyl-L-methionine</keyword>
<dbReference type="Gene3D" id="1.10.10.10">
    <property type="entry name" value="Winged helix-like DNA-binding domain superfamily/Winged helix DNA-binding domain"/>
    <property type="match status" value="1"/>
</dbReference>
<dbReference type="InterPro" id="IPR012967">
    <property type="entry name" value="COMT_dimerisation"/>
</dbReference>
<evidence type="ECO:0000256" key="2">
    <source>
        <dbReference type="ARBA" id="ARBA00022679"/>
    </source>
</evidence>
<keyword evidence="1" id="KW-0489">Methyltransferase</keyword>
<keyword evidence="2" id="KW-0808">Transferase</keyword>
<gene>
    <name evidence="5" type="ORF">CC80DRAFT_552172</name>
</gene>
<dbReference type="InterPro" id="IPR036390">
    <property type="entry name" value="WH_DNA-bd_sf"/>
</dbReference>
<dbReference type="Pfam" id="PF08100">
    <property type="entry name" value="Dimerisation"/>
    <property type="match status" value="1"/>
</dbReference>
<keyword evidence="6" id="KW-1185">Reference proteome</keyword>
<dbReference type="PANTHER" id="PTHR43712">
    <property type="entry name" value="PUTATIVE (AFU_ORTHOLOGUE AFUA_4G14580)-RELATED"/>
    <property type="match status" value="1"/>
</dbReference>
<dbReference type="GO" id="GO:0046983">
    <property type="term" value="F:protein dimerization activity"/>
    <property type="evidence" value="ECO:0007669"/>
    <property type="project" value="InterPro"/>
</dbReference>
<evidence type="ECO:0000313" key="5">
    <source>
        <dbReference type="EMBL" id="KAF1952674.1"/>
    </source>
</evidence>
<accession>A0A6A5TKF8</accession>